<accession>A0A1V9Y8R3</accession>
<evidence type="ECO:0000259" key="6">
    <source>
        <dbReference type="Pfam" id="PF00916"/>
    </source>
</evidence>
<feature type="domain" description="SLC26A/SulP transporter" evidence="6">
    <location>
        <begin position="70"/>
        <end position="454"/>
    </location>
</feature>
<keyword evidence="3 5" id="KW-1133">Transmembrane helix</keyword>
<evidence type="ECO:0000313" key="7">
    <source>
        <dbReference type="EMBL" id="OQR82084.1"/>
    </source>
</evidence>
<reference evidence="7 8" key="1">
    <citation type="journal article" date="2014" name="Genome Biol. Evol.">
        <title>The secreted proteins of Achlya hypogyna and Thraustotheca clavata identify the ancestral oomycete secretome and reveal gene acquisitions by horizontal gene transfer.</title>
        <authorList>
            <person name="Misner I."/>
            <person name="Blouin N."/>
            <person name="Leonard G."/>
            <person name="Richards T.A."/>
            <person name="Lane C.E."/>
        </authorList>
    </citation>
    <scope>NUCLEOTIDE SEQUENCE [LARGE SCALE GENOMIC DNA]</scope>
    <source>
        <strain evidence="7 8">ATCC 34112</strain>
    </source>
</reference>
<evidence type="ECO:0000256" key="3">
    <source>
        <dbReference type="ARBA" id="ARBA00022989"/>
    </source>
</evidence>
<dbReference type="PANTHER" id="PTHR43310:SF1">
    <property type="entry name" value="SULFATE TRANSPORTER YBAR-RELATED"/>
    <property type="match status" value="1"/>
</dbReference>
<proteinExistence type="predicted"/>
<evidence type="ECO:0000313" key="8">
    <source>
        <dbReference type="Proteomes" id="UP000243217"/>
    </source>
</evidence>
<dbReference type="InterPro" id="IPR011547">
    <property type="entry name" value="SLC26A/SulP_dom"/>
</dbReference>
<organism evidence="7 8">
    <name type="scientific">Thraustotheca clavata</name>
    <dbReference type="NCBI Taxonomy" id="74557"/>
    <lineage>
        <taxon>Eukaryota</taxon>
        <taxon>Sar</taxon>
        <taxon>Stramenopiles</taxon>
        <taxon>Oomycota</taxon>
        <taxon>Saprolegniomycetes</taxon>
        <taxon>Saprolegniales</taxon>
        <taxon>Achlyaceae</taxon>
        <taxon>Thraustotheca</taxon>
    </lineage>
</organism>
<dbReference type="STRING" id="74557.A0A1V9Y8R3"/>
<feature type="transmembrane region" description="Helical" evidence="5">
    <location>
        <begin position="179"/>
        <end position="200"/>
    </location>
</feature>
<evidence type="ECO:0000256" key="5">
    <source>
        <dbReference type="SAM" id="Phobius"/>
    </source>
</evidence>
<dbReference type="PANTHER" id="PTHR43310">
    <property type="entry name" value="SULFATE TRANSPORTER YBAR-RELATED"/>
    <property type="match status" value="1"/>
</dbReference>
<dbReference type="OrthoDB" id="288203at2759"/>
<dbReference type="GO" id="GO:0016020">
    <property type="term" value="C:membrane"/>
    <property type="evidence" value="ECO:0007669"/>
    <property type="project" value="UniProtKB-SubCell"/>
</dbReference>
<dbReference type="AlphaFoldDB" id="A0A1V9Y8R3"/>
<dbReference type="InterPro" id="IPR036513">
    <property type="entry name" value="STAS_dom_sf"/>
</dbReference>
<dbReference type="Pfam" id="PF00916">
    <property type="entry name" value="Sulfate_transp"/>
    <property type="match status" value="1"/>
</dbReference>
<keyword evidence="4 5" id="KW-0472">Membrane</keyword>
<evidence type="ECO:0000256" key="4">
    <source>
        <dbReference type="ARBA" id="ARBA00023136"/>
    </source>
</evidence>
<dbReference type="EMBL" id="JNBS01004842">
    <property type="protein sequence ID" value="OQR82084.1"/>
    <property type="molecule type" value="Genomic_DNA"/>
</dbReference>
<gene>
    <name evidence="7" type="ORF">THRCLA_11148</name>
</gene>
<dbReference type="CDD" id="cd07042">
    <property type="entry name" value="STAS_SulP_like_sulfate_transporter"/>
    <property type="match status" value="1"/>
</dbReference>
<feature type="transmembrane region" description="Helical" evidence="5">
    <location>
        <begin position="442"/>
        <end position="475"/>
    </location>
</feature>
<feature type="transmembrane region" description="Helical" evidence="5">
    <location>
        <begin position="416"/>
        <end position="436"/>
    </location>
</feature>
<evidence type="ECO:0000256" key="2">
    <source>
        <dbReference type="ARBA" id="ARBA00022692"/>
    </source>
</evidence>
<name>A0A1V9Y8R3_9STRA</name>
<dbReference type="InterPro" id="IPR052706">
    <property type="entry name" value="Membrane-Transporter-like"/>
</dbReference>
<keyword evidence="2 5" id="KW-0812">Transmembrane</keyword>
<dbReference type="Gene3D" id="3.30.750.24">
    <property type="entry name" value="STAS domain"/>
    <property type="match status" value="1"/>
</dbReference>
<dbReference type="Proteomes" id="UP000243217">
    <property type="component" value="Unassembled WGS sequence"/>
</dbReference>
<protein>
    <submittedName>
        <fullName evidence="7">Sulfate Permease (SulP) Family</fullName>
    </submittedName>
</protein>
<feature type="transmembrane region" description="Helical" evidence="5">
    <location>
        <begin position="155"/>
        <end position="173"/>
    </location>
</feature>
<feature type="transmembrane region" description="Helical" evidence="5">
    <location>
        <begin position="235"/>
        <end position="252"/>
    </location>
</feature>
<keyword evidence="8" id="KW-1185">Reference proteome</keyword>
<feature type="transmembrane region" description="Helical" evidence="5">
    <location>
        <begin position="392"/>
        <end position="409"/>
    </location>
</feature>
<feature type="transmembrane region" description="Helical" evidence="5">
    <location>
        <begin position="101"/>
        <end position="134"/>
    </location>
</feature>
<comment type="caution">
    <text evidence="7">The sequence shown here is derived from an EMBL/GenBank/DDBJ whole genome shotgun (WGS) entry which is preliminary data.</text>
</comment>
<feature type="transmembrane region" description="Helical" evidence="5">
    <location>
        <begin position="315"/>
        <end position="341"/>
    </location>
</feature>
<feature type="transmembrane region" description="Helical" evidence="5">
    <location>
        <begin position="362"/>
        <end position="380"/>
    </location>
</feature>
<comment type="subcellular location">
    <subcellularLocation>
        <location evidence="1">Membrane</location>
        <topology evidence="1">Multi-pass membrane protein</topology>
    </subcellularLocation>
</comment>
<dbReference type="SUPFAM" id="SSF52091">
    <property type="entry name" value="SpoIIaa-like"/>
    <property type="match status" value="1"/>
</dbReference>
<evidence type="ECO:0000256" key="1">
    <source>
        <dbReference type="ARBA" id="ARBA00004141"/>
    </source>
</evidence>
<sequence length="616" mass="66827">MSSYVQLSSSEDHVSISSFLRTTFAHAHRRLFGALKGKRMGNCSLKTIPHSVATSFTSSANFYRQNLWEFQREILCGIAATLLQVPETVAFSYVANLDPVVGLYATGFFGIVVGLFGGVPATIAGAAGALGVVMPTITSATGTLQHLTYDERVEHLFMAVFLAGLLQLVFGILELSRFFSMIPHTAHIGFLNGLALMMLFSQKTTFMSCSKPNILFGACEQNDDLVWMSSTDPSTWATVFTTALTIVIMHWFPRIPYVGRIVPPTLAVAVVSVCLEHGINRPLLGYNVRTIGDTSPLAGALPKFKVPRFGNIADWSLVVSVAASLAAVGIFESIMTLQAIVDLTKSKLSRAACRKECLAQGIGNILCGVFQGMGGCSMIGQSTGNVLNGGRHRVSGVVCGIVTFAVLLFASPAIELVPVACLTGILVVIIAHTFHWPSLRMLIYLPIVDAFAIVLVTVLAALTNLAIAVIVGVLWQSVVNGWNAGHHLTVEITNEDIYDGKSPNARVYQLKGSLLYSSIVCFRDFFDIADDPPLVVIDVQNCRVTDFSAVAALKEIATRYRDQEKHILIRHLDAYAMDLLLHHDYGWELVDDESLQLAIDNFEATPSPIASYHGLQ</sequence>